<dbReference type="Ensembl" id="ENSNMLT00000038711.1">
    <property type="protein sequence ID" value="ENSNMLP00000034754.1"/>
    <property type="gene ID" value="ENSNMLG00000021609.1"/>
</dbReference>
<evidence type="ECO:0000256" key="2">
    <source>
        <dbReference type="SAM" id="MobiDB-lite"/>
    </source>
</evidence>
<evidence type="ECO:0000313" key="3">
    <source>
        <dbReference type="Ensembl" id="ENSNMLP00000034754.1"/>
    </source>
</evidence>
<proteinExistence type="predicted"/>
<keyword evidence="4" id="KW-1185">Reference proteome</keyword>
<protein>
    <submittedName>
        <fullName evidence="3">Si:rp71-19m20.1</fullName>
    </submittedName>
</protein>
<dbReference type="PANTHER" id="PTHR14787:SF1">
    <property type="entry name" value="ATPASE PAAT"/>
    <property type="match status" value="1"/>
</dbReference>
<reference evidence="3" key="1">
    <citation type="submission" date="2025-08" db="UniProtKB">
        <authorList>
            <consortium name="Ensembl"/>
        </authorList>
    </citation>
    <scope>IDENTIFICATION</scope>
</reference>
<accession>A0A8C6WVD8</accession>
<dbReference type="Proteomes" id="UP000694523">
    <property type="component" value="Unplaced"/>
</dbReference>
<organism evidence="3 4">
    <name type="scientific">Neogobius melanostomus</name>
    <name type="common">round goby</name>
    <dbReference type="NCBI Taxonomy" id="47308"/>
    <lineage>
        <taxon>Eukaryota</taxon>
        <taxon>Metazoa</taxon>
        <taxon>Chordata</taxon>
        <taxon>Craniata</taxon>
        <taxon>Vertebrata</taxon>
        <taxon>Euteleostomi</taxon>
        <taxon>Actinopterygii</taxon>
        <taxon>Neopterygii</taxon>
        <taxon>Teleostei</taxon>
        <taxon>Neoteleostei</taxon>
        <taxon>Acanthomorphata</taxon>
        <taxon>Gobiaria</taxon>
        <taxon>Gobiiformes</taxon>
        <taxon>Gobioidei</taxon>
        <taxon>Gobiidae</taxon>
        <taxon>Benthophilinae</taxon>
        <taxon>Neogobiini</taxon>
        <taxon>Neogobius</taxon>
    </lineage>
</organism>
<evidence type="ECO:0000313" key="4">
    <source>
        <dbReference type="Proteomes" id="UP000694523"/>
    </source>
</evidence>
<dbReference type="Pfam" id="PF14958">
    <property type="entry name" value="PAAT-like"/>
    <property type="match status" value="1"/>
</dbReference>
<evidence type="ECO:0000256" key="1">
    <source>
        <dbReference type="SAM" id="Coils"/>
    </source>
</evidence>
<dbReference type="AlphaFoldDB" id="A0A8C6WVD8"/>
<feature type="region of interest" description="Disordered" evidence="2">
    <location>
        <begin position="211"/>
        <end position="263"/>
    </location>
</feature>
<name>A0A8C6WVD8_9GOBI</name>
<feature type="coiled-coil region" evidence="1">
    <location>
        <begin position="318"/>
        <end position="353"/>
    </location>
</feature>
<feature type="compositionally biased region" description="Low complexity" evidence="2">
    <location>
        <begin position="242"/>
        <end position="252"/>
    </location>
</feature>
<keyword evidence="1" id="KW-0175">Coiled coil</keyword>
<sequence>MVNVSSSWICQTEGPSLSDVLISVDVQNNEDPNENHEPNRAAAPVLLSQPEEGAPCVLSLNCSPCSAIVRLELVSEARTVEVYDRQGDYCGTARGEREQSITADGSDSGPFYKKQLVLDQPSTSCEVKLLSLCGRRCVRVLSVTVGLQTVRSGASVNPSIDLQQVQTMMEQMGTSLSPGAQHLMDMVHFQQQNQTSSLSSLFPMLMGARALSLPQTPPPQSESSTPDVSPNQNGAMSHDSDPASSDSTCSDSSEARSPVSPAHVSEMMSQLMMGGRGRALGSAPDLLPVLQSVCGHVTQLRHDNAAALKEINGGCELDAEMERRLEQMEQRLKEHLDRRMDALEQKLDSVLSLALMNHPLLTSKSVPEQRAEQATVNTD</sequence>
<reference evidence="3" key="2">
    <citation type="submission" date="2025-09" db="UniProtKB">
        <authorList>
            <consortium name="Ensembl"/>
        </authorList>
    </citation>
    <scope>IDENTIFICATION</scope>
</reference>
<dbReference type="InterPro" id="IPR028043">
    <property type="entry name" value="PAAT-like"/>
</dbReference>
<dbReference type="PANTHER" id="PTHR14787">
    <property type="entry name" value="C10ORF188 FAMILY MEMBER"/>
    <property type="match status" value="1"/>
</dbReference>